<accession>A0ABQ5BAB6</accession>
<feature type="compositionally biased region" description="Basic and acidic residues" evidence="1">
    <location>
        <begin position="285"/>
        <end position="314"/>
    </location>
</feature>
<reference evidence="3" key="2">
    <citation type="submission" date="2022-01" db="EMBL/GenBank/DDBJ databases">
        <authorList>
            <person name="Yamashiro T."/>
            <person name="Shiraishi A."/>
            <person name="Satake H."/>
            <person name="Nakayama K."/>
        </authorList>
    </citation>
    <scope>NUCLEOTIDE SEQUENCE</scope>
</reference>
<dbReference type="InterPro" id="IPR012337">
    <property type="entry name" value="RNaseH-like_sf"/>
</dbReference>
<sequence>MLEPCCLTMLRIRRKLEKKSWNRMRMELYASMARVIVDRLTKAAIFVPMRETDPMDKLLRMYLKEVVTRHGIRLSIIYDRDPRFASNFWRSLQNALGTSQDMSIAYHLQTDGQSERTIQTLEDMLHACAIHFGNGWVNHLPLVEFSYNNSYHASIKAAPFEALYGQKYRSPVCWAEVGEVQLTGPEIVGDKVMLKVSPWKGVVHFGKHGKLNPRYVGPFKVLEKVGEVAYKLELPEELSRVHNTFHVSNLKKCYADEPLAVLLDGLHFDDKLQFVKEPVEIMDREDGTFKKKENTGNKRRSNDQNRDRGRDDRNKRQRTGRNFAVTAPEQGQGPRMDWLSKLRAKIVCYEKIVQISLSNGDILKVHGERPKRNLKQLKTMKEELSGLPPSHEVEFRIDLILEAMPVAKLPYCLAPTKMQELSNQLKELQDKGSKEEHEAYLKLILELLEKEKLFGKFSKCEFWLQELCFLGHVVNSECIHVDPSKIEAITKPLTLLTQKVKKFEWIDEQENAFQTLKDMLCDAPILALPEGTDDFVVYYDASNQGFGYVLMQRNKARILEAQSEASKGVNTLAEMLKGLDKQLERKEDCGLYLAEQIWVPIYGNLRTLIMDEAHSKEEHQKPSGLLQQPEIPKWKWESITMDFIDKLPRTSSGHDSIWVIVDRLTKSAYFLAVREDYNIEKFTRLYINEIVARNDVPVSIISDRDNYFTSRFWQSLQKALGTRLDLSTAYHPKTNSQSECTIQTLEDMLRSCTIDFGGNWDTHLPLVEFSYNNSYYTSMKYTLFKALYGRKCRTPIAWVEKSYADNRRKPLEFSVGDKVLLKVSSRKGVVRFGKRNKLSPRYVGPFEIIERVGPVAYRLCLPQELVGVHDTFNMSNLKKFLGEVNMYVPLEEIKIDDKLRFIEEPIEIMDRESTLLTQAAVHRMIKESVDAAIAAERARQANAGNNASGS</sequence>
<feature type="domain" description="Integrase catalytic" evidence="2">
    <location>
        <begin position="628"/>
        <end position="803"/>
    </location>
</feature>
<dbReference type="SUPFAM" id="SSF53098">
    <property type="entry name" value="Ribonuclease H-like"/>
    <property type="match status" value="2"/>
</dbReference>
<keyword evidence="3" id="KW-0808">Transferase</keyword>
<dbReference type="Gene3D" id="3.30.420.10">
    <property type="entry name" value="Ribonuclease H-like superfamily/Ribonuclease H"/>
    <property type="match status" value="2"/>
</dbReference>
<comment type="caution">
    <text evidence="3">The sequence shown here is derived from an EMBL/GenBank/DDBJ whole genome shotgun (WGS) entry which is preliminary data.</text>
</comment>
<dbReference type="EMBL" id="BQNB010013077">
    <property type="protein sequence ID" value="GJT11561.1"/>
    <property type="molecule type" value="Genomic_DNA"/>
</dbReference>
<evidence type="ECO:0000313" key="4">
    <source>
        <dbReference type="Proteomes" id="UP001151760"/>
    </source>
</evidence>
<dbReference type="InterPro" id="IPR041577">
    <property type="entry name" value="RT_RNaseH_2"/>
</dbReference>
<organism evidence="3 4">
    <name type="scientific">Tanacetum coccineum</name>
    <dbReference type="NCBI Taxonomy" id="301880"/>
    <lineage>
        <taxon>Eukaryota</taxon>
        <taxon>Viridiplantae</taxon>
        <taxon>Streptophyta</taxon>
        <taxon>Embryophyta</taxon>
        <taxon>Tracheophyta</taxon>
        <taxon>Spermatophyta</taxon>
        <taxon>Magnoliopsida</taxon>
        <taxon>eudicotyledons</taxon>
        <taxon>Gunneridae</taxon>
        <taxon>Pentapetalae</taxon>
        <taxon>asterids</taxon>
        <taxon>campanulids</taxon>
        <taxon>Asterales</taxon>
        <taxon>Asteraceae</taxon>
        <taxon>Asteroideae</taxon>
        <taxon>Anthemideae</taxon>
        <taxon>Anthemidinae</taxon>
        <taxon>Tanacetum</taxon>
    </lineage>
</organism>
<evidence type="ECO:0000256" key="1">
    <source>
        <dbReference type="SAM" id="MobiDB-lite"/>
    </source>
</evidence>
<dbReference type="PANTHER" id="PTHR45835">
    <property type="entry name" value="YALI0A06105P"/>
    <property type="match status" value="1"/>
</dbReference>
<keyword evidence="3" id="KW-0548">Nucleotidyltransferase</keyword>
<dbReference type="Pfam" id="PF17919">
    <property type="entry name" value="RT_RNaseH_2"/>
    <property type="match status" value="1"/>
</dbReference>
<dbReference type="SUPFAM" id="SSF56672">
    <property type="entry name" value="DNA/RNA polymerases"/>
    <property type="match status" value="1"/>
</dbReference>
<dbReference type="PROSITE" id="PS50994">
    <property type="entry name" value="INTEGRASE"/>
    <property type="match status" value="2"/>
</dbReference>
<dbReference type="Pfam" id="PF24626">
    <property type="entry name" value="SH3_Tf2-1"/>
    <property type="match status" value="2"/>
</dbReference>
<dbReference type="InterPro" id="IPR001584">
    <property type="entry name" value="Integrase_cat-core"/>
</dbReference>
<gene>
    <name evidence="3" type="ORF">Tco_0858603</name>
</gene>
<feature type="domain" description="Integrase catalytic" evidence="2">
    <location>
        <begin position="13"/>
        <end position="167"/>
    </location>
</feature>
<evidence type="ECO:0000259" key="2">
    <source>
        <dbReference type="PROSITE" id="PS50994"/>
    </source>
</evidence>
<reference evidence="3" key="1">
    <citation type="journal article" date="2022" name="Int. J. Mol. Sci.">
        <title>Draft Genome of Tanacetum Coccineum: Genomic Comparison of Closely Related Tanacetum-Family Plants.</title>
        <authorList>
            <person name="Yamashiro T."/>
            <person name="Shiraishi A."/>
            <person name="Nakayama K."/>
            <person name="Satake H."/>
        </authorList>
    </citation>
    <scope>NUCLEOTIDE SEQUENCE</scope>
</reference>
<protein>
    <submittedName>
        <fullName evidence="3">Reverse transcriptase domain-containing protein</fullName>
    </submittedName>
</protein>
<dbReference type="InterPro" id="IPR056924">
    <property type="entry name" value="SH3_Tf2-1"/>
</dbReference>
<feature type="region of interest" description="Disordered" evidence="1">
    <location>
        <begin position="285"/>
        <end position="331"/>
    </location>
</feature>
<proteinExistence type="predicted"/>
<dbReference type="InterPro" id="IPR043502">
    <property type="entry name" value="DNA/RNA_pol_sf"/>
</dbReference>
<dbReference type="InterPro" id="IPR036397">
    <property type="entry name" value="RNaseH_sf"/>
</dbReference>
<name>A0ABQ5BAB6_9ASTR</name>
<dbReference type="GO" id="GO:0003964">
    <property type="term" value="F:RNA-directed DNA polymerase activity"/>
    <property type="evidence" value="ECO:0007669"/>
    <property type="project" value="UniProtKB-KW"/>
</dbReference>
<dbReference type="Gene3D" id="3.30.70.270">
    <property type="match status" value="2"/>
</dbReference>
<dbReference type="InterPro" id="IPR043128">
    <property type="entry name" value="Rev_trsase/Diguanyl_cyclase"/>
</dbReference>
<dbReference type="Proteomes" id="UP001151760">
    <property type="component" value="Unassembled WGS sequence"/>
</dbReference>
<keyword evidence="3" id="KW-0695">RNA-directed DNA polymerase</keyword>
<keyword evidence="4" id="KW-1185">Reference proteome</keyword>
<evidence type="ECO:0000313" key="3">
    <source>
        <dbReference type="EMBL" id="GJT11561.1"/>
    </source>
</evidence>
<dbReference type="PANTHER" id="PTHR45835:SF99">
    <property type="entry name" value="CHROMO DOMAIN-CONTAINING PROTEIN-RELATED"/>
    <property type="match status" value="1"/>
</dbReference>